<gene>
    <name evidence="3" type="ORF">AQUCO_01500355v1</name>
</gene>
<protein>
    <recommendedName>
        <fullName evidence="5">Alkyl transferase</fullName>
    </recommendedName>
</protein>
<dbReference type="GO" id="GO:0005783">
    <property type="term" value="C:endoplasmic reticulum"/>
    <property type="evidence" value="ECO:0007669"/>
    <property type="project" value="TreeGrafter"/>
</dbReference>
<dbReference type="STRING" id="218851.A0A2G5DTH3"/>
<evidence type="ECO:0000313" key="4">
    <source>
        <dbReference type="Proteomes" id="UP000230069"/>
    </source>
</evidence>
<evidence type="ECO:0000256" key="2">
    <source>
        <dbReference type="ARBA" id="ARBA00022679"/>
    </source>
</evidence>
<accession>A0A2G5DTH3</accession>
<keyword evidence="2" id="KW-0808">Transferase</keyword>
<evidence type="ECO:0008006" key="5">
    <source>
        <dbReference type="Google" id="ProtNLM"/>
    </source>
</evidence>
<name>A0A2G5DTH3_AQUCA</name>
<dbReference type="AlphaFoldDB" id="A0A2G5DTH3"/>
<keyword evidence="4" id="KW-1185">Reference proteome</keyword>
<dbReference type="PANTHER" id="PTHR10291">
    <property type="entry name" value="DEHYDRODOLICHYL DIPHOSPHATE SYNTHASE FAMILY MEMBER"/>
    <property type="match status" value="1"/>
</dbReference>
<dbReference type="InParanoid" id="A0A2G5DTH3"/>
<evidence type="ECO:0000256" key="1">
    <source>
        <dbReference type="ARBA" id="ARBA00005432"/>
    </source>
</evidence>
<dbReference type="GO" id="GO:0016094">
    <property type="term" value="P:polyprenol biosynthetic process"/>
    <property type="evidence" value="ECO:0007669"/>
    <property type="project" value="TreeGrafter"/>
</dbReference>
<dbReference type="GO" id="GO:0045547">
    <property type="term" value="F:ditrans,polycis-polyprenyl diphosphate synthase [(2E,6E)-farnesyl diphosphate specific] activity"/>
    <property type="evidence" value="ECO:0007669"/>
    <property type="project" value="TreeGrafter"/>
</dbReference>
<dbReference type="Gene3D" id="3.40.1180.10">
    <property type="entry name" value="Decaprenyl diphosphate synthase-like"/>
    <property type="match status" value="1"/>
</dbReference>
<dbReference type="InterPro" id="IPR001441">
    <property type="entry name" value="UPP_synth-like"/>
</dbReference>
<dbReference type="HAMAP" id="MF_01139">
    <property type="entry name" value="ISPT"/>
    <property type="match status" value="1"/>
</dbReference>
<dbReference type="CDD" id="cd00475">
    <property type="entry name" value="Cis_IPPS"/>
    <property type="match status" value="1"/>
</dbReference>
<dbReference type="Pfam" id="PF01255">
    <property type="entry name" value="Prenyltransf"/>
    <property type="match status" value="1"/>
</dbReference>
<dbReference type="OrthoDB" id="4173905at2759"/>
<comment type="similarity">
    <text evidence="1">Belongs to the UPP synthase family.</text>
</comment>
<sequence>MQKHERTCASNQHCFIPFAFDTFGFLAPEAVELLRSVQKVMDNNVITAGSNEYVFRKIGFAIQKGLQRSLYKSFILHSSSSSSLQKNFSHSFNFYEHSVISYRGLARFALLYIRSLSSSNEACFCIKLVFLMEVIRSTLRNCVNKEYLSSLMRKCIFRILSVGPIPNHIAFIMDGNRRYARNYNMDEGAGHRSGFFALMSMLKYCYELGVKYVTIYAFSIDNFKRKPQEVENVMDLMLEKIEGLLKEESFVKSYGIRVYFVGNLQLLSEPVRLAAEKAMAATCNNDKAVLLICLAYTSTDEIVHAVQEACNERRAENENLNTKEVDHDLSRIVGEKKNDMECSIQLADVEKHMYMAVAPDPDIIVRTSGETRLSNFLLWQTSYCYLYFPSALWPEISFRHLVWGVLNYQRAQPYLEKKKKQC</sequence>
<dbReference type="NCBIfam" id="TIGR00055">
    <property type="entry name" value="uppS"/>
    <property type="match status" value="1"/>
</dbReference>
<dbReference type="Proteomes" id="UP000230069">
    <property type="component" value="Unassembled WGS sequence"/>
</dbReference>
<dbReference type="FunFam" id="3.40.1180.10:FF:000010">
    <property type="entry name" value="Alkyl transferase"/>
    <property type="match status" value="1"/>
</dbReference>
<proteinExistence type="inferred from homology"/>
<dbReference type="FunCoup" id="A0A2G5DTH3">
    <property type="interactions" value="3133"/>
</dbReference>
<dbReference type="InterPro" id="IPR018520">
    <property type="entry name" value="UPP_synth-like_CS"/>
</dbReference>
<organism evidence="3 4">
    <name type="scientific">Aquilegia coerulea</name>
    <name type="common">Rocky mountain columbine</name>
    <dbReference type="NCBI Taxonomy" id="218851"/>
    <lineage>
        <taxon>Eukaryota</taxon>
        <taxon>Viridiplantae</taxon>
        <taxon>Streptophyta</taxon>
        <taxon>Embryophyta</taxon>
        <taxon>Tracheophyta</taxon>
        <taxon>Spermatophyta</taxon>
        <taxon>Magnoliopsida</taxon>
        <taxon>Ranunculales</taxon>
        <taxon>Ranunculaceae</taxon>
        <taxon>Thalictroideae</taxon>
        <taxon>Aquilegia</taxon>
    </lineage>
</organism>
<dbReference type="SUPFAM" id="SSF64005">
    <property type="entry name" value="Undecaprenyl diphosphate synthase"/>
    <property type="match status" value="1"/>
</dbReference>
<reference evidence="3 4" key="1">
    <citation type="submission" date="2017-09" db="EMBL/GenBank/DDBJ databases">
        <title>WGS assembly of Aquilegia coerulea Goldsmith.</title>
        <authorList>
            <person name="Hodges S."/>
            <person name="Kramer E."/>
            <person name="Nordborg M."/>
            <person name="Tomkins J."/>
            <person name="Borevitz J."/>
            <person name="Derieg N."/>
            <person name="Yan J."/>
            <person name="Mihaltcheva S."/>
            <person name="Hayes R.D."/>
            <person name="Rokhsar D."/>
        </authorList>
    </citation>
    <scope>NUCLEOTIDE SEQUENCE [LARGE SCALE GENOMIC DNA]</scope>
    <source>
        <strain evidence="4">cv. Goldsmith</strain>
    </source>
</reference>
<dbReference type="InterPro" id="IPR036424">
    <property type="entry name" value="UPP_synth-like_sf"/>
</dbReference>
<dbReference type="EMBL" id="KZ305032">
    <property type="protein sequence ID" value="PIA46746.1"/>
    <property type="molecule type" value="Genomic_DNA"/>
</dbReference>
<dbReference type="PANTHER" id="PTHR10291:SF43">
    <property type="entry name" value="DEHYDRODOLICHYL DIPHOSPHATE SYNTHASE COMPLEX SUBUNIT DHDDS"/>
    <property type="match status" value="1"/>
</dbReference>
<dbReference type="PROSITE" id="PS01066">
    <property type="entry name" value="UPP_SYNTHASE"/>
    <property type="match status" value="1"/>
</dbReference>
<evidence type="ECO:0000313" key="3">
    <source>
        <dbReference type="EMBL" id="PIA46746.1"/>
    </source>
</evidence>